<evidence type="ECO:0000256" key="3">
    <source>
        <dbReference type="PROSITE-ProRule" id="PRU00339"/>
    </source>
</evidence>
<dbReference type="InterPro" id="IPR051685">
    <property type="entry name" value="Ycf3/AcsC/BcsC/TPR_MFPF"/>
</dbReference>
<evidence type="ECO:0000313" key="5">
    <source>
        <dbReference type="Proteomes" id="UP001050975"/>
    </source>
</evidence>
<proteinExistence type="predicted"/>
<dbReference type="PROSITE" id="PS50005">
    <property type="entry name" value="TPR"/>
    <property type="match status" value="2"/>
</dbReference>
<evidence type="ECO:0000256" key="2">
    <source>
        <dbReference type="ARBA" id="ARBA00022803"/>
    </source>
</evidence>
<protein>
    <submittedName>
        <fullName evidence="4">Protein prenyltransferase, alpha subunit</fullName>
    </submittedName>
</protein>
<dbReference type="Proteomes" id="UP001050975">
    <property type="component" value="Unassembled WGS sequence"/>
</dbReference>
<dbReference type="EMBL" id="BLAY01000089">
    <property type="protein sequence ID" value="GET40354.1"/>
    <property type="molecule type" value="Genomic_DNA"/>
</dbReference>
<sequence length="467" mass="53174">MLKQVWRWLKSLLQRWLGTPPQRSNVGNGTPQQRQILTDTGYESLFLELLEWVNDGWSQGDVRGFLISKNITAAELVAWLQRFGERLLASDAANSELAMRMVQLGELDVGELSKVAGEVGRRLKELNPRDAEDAEEEVGDAKAWFLPGNQQYLAGDFAGAIANYDQALNFKPYFHEAWNNRGLALANLGRLEEAIASYDQALNFKPDDHKAWNNRGIILCDNLARYEEAIASFDQALKFKLDYYDAWFNRGVAAGNSPSCDTFLAFQSPIASKNPHLNQRGYQGALASYEEGLKYCLEDTHPEIWGRLHRAIGRAHYFKGRSYYPQAVTEFNEALKTLTLADFPERHLEVLRDLVRLYLKWGKTVKAEELQRKATDALRRFLESSNHSEANQTKLQLKYSWLQQLTVDIAVQSGNWCAALELAEQGKNACLSWLLAGWDETSPTWQEMKQLLNPTTAIVYWHLSDYA</sequence>
<keyword evidence="2 3" id="KW-0802">TPR repeat</keyword>
<dbReference type="InterPro" id="IPR011990">
    <property type="entry name" value="TPR-like_helical_dom_sf"/>
</dbReference>
<dbReference type="InterPro" id="IPR019734">
    <property type="entry name" value="TPR_rpt"/>
</dbReference>
<dbReference type="Pfam" id="PF00515">
    <property type="entry name" value="TPR_1"/>
    <property type="match status" value="1"/>
</dbReference>
<keyword evidence="5" id="KW-1185">Reference proteome</keyword>
<dbReference type="PANTHER" id="PTHR44943">
    <property type="entry name" value="CELLULOSE SYNTHASE OPERON PROTEIN C"/>
    <property type="match status" value="1"/>
</dbReference>
<evidence type="ECO:0000313" key="4">
    <source>
        <dbReference type="EMBL" id="GET40354.1"/>
    </source>
</evidence>
<dbReference type="SUPFAM" id="SSF48452">
    <property type="entry name" value="TPR-like"/>
    <property type="match status" value="1"/>
</dbReference>
<feature type="repeat" description="TPR" evidence="3">
    <location>
        <begin position="175"/>
        <end position="208"/>
    </location>
</feature>
<dbReference type="AlphaFoldDB" id="A0AAV3XDD4"/>
<dbReference type="SMART" id="SM00028">
    <property type="entry name" value="TPR"/>
    <property type="match status" value="3"/>
</dbReference>
<gene>
    <name evidence="4" type="ORF">MiSe_51630</name>
</gene>
<dbReference type="PANTHER" id="PTHR44943:SF8">
    <property type="entry name" value="TPR REPEAT-CONTAINING PROTEIN MJ0263"/>
    <property type="match status" value="1"/>
</dbReference>
<keyword evidence="1" id="KW-0677">Repeat</keyword>
<accession>A0AAV3XDD4</accession>
<evidence type="ECO:0000256" key="1">
    <source>
        <dbReference type="ARBA" id="ARBA00022737"/>
    </source>
</evidence>
<dbReference type="PROSITE" id="PS50293">
    <property type="entry name" value="TPR_REGION"/>
    <property type="match status" value="1"/>
</dbReference>
<name>A0AAV3XDD4_9CYAN</name>
<feature type="repeat" description="TPR" evidence="3">
    <location>
        <begin position="141"/>
        <end position="174"/>
    </location>
</feature>
<reference evidence="4" key="1">
    <citation type="submission" date="2019-10" db="EMBL/GenBank/DDBJ databases">
        <title>Draft genome sequece of Microseira wollei NIES-4236.</title>
        <authorList>
            <person name="Yamaguchi H."/>
            <person name="Suzuki S."/>
            <person name="Kawachi M."/>
        </authorList>
    </citation>
    <scope>NUCLEOTIDE SEQUENCE</scope>
    <source>
        <strain evidence="4">NIES-4236</strain>
    </source>
</reference>
<organism evidence="4 5">
    <name type="scientific">Microseira wollei NIES-4236</name>
    <dbReference type="NCBI Taxonomy" id="2530354"/>
    <lineage>
        <taxon>Bacteria</taxon>
        <taxon>Bacillati</taxon>
        <taxon>Cyanobacteriota</taxon>
        <taxon>Cyanophyceae</taxon>
        <taxon>Oscillatoriophycideae</taxon>
        <taxon>Aerosakkonematales</taxon>
        <taxon>Aerosakkonemataceae</taxon>
        <taxon>Microseira</taxon>
    </lineage>
</organism>
<dbReference type="Gene3D" id="1.25.40.10">
    <property type="entry name" value="Tetratricopeptide repeat domain"/>
    <property type="match status" value="2"/>
</dbReference>
<dbReference type="RefSeq" id="WP_226586195.1">
    <property type="nucleotide sequence ID" value="NZ_BLAY01000089.1"/>
</dbReference>
<comment type="caution">
    <text evidence="4">The sequence shown here is derived from an EMBL/GenBank/DDBJ whole genome shotgun (WGS) entry which is preliminary data.</text>
</comment>
<dbReference type="Pfam" id="PF13181">
    <property type="entry name" value="TPR_8"/>
    <property type="match status" value="1"/>
</dbReference>